<evidence type="ECO:0000313" key="3">
    <source>
        <dbReference type="Proteomes" id="UP001385951"/>
    </source>
</evidence>
<dbReference type="EMBL" id="JASBNA010000002">
    <property type="protein sequence ID" value="KAK7695362.1"/>
    <property type="molecule type" value="Genomic_DNA"/>
</dbReference>
<dbReference type="Proteomes" id="UP001385951">
    <property type="component" value="Unassembled WGS sequence"/>
</dbReference>
<dbReference type="InterPro" id="IPR045340">
    <property type="entry name" value="DUF6533"/>
</dbReference>
<gene>
    <name evidence="2" type="ORF">QCA50_002554</name>
</gene>
<name>A0AAW0GRU3_9APHY</name>
<feature type="domain" description="DUF6533" evidence="1">
    <location>
        <begin position="31"/>
        <end position="66"/>
    </location>
</feature>
<keyword evidence="3" id="KW-1185">Reference proteome</keyword>
<organism evidence="2 3">
    <name type="scientific">Cerrena zonata</name>
    <dbReference type="NCBI Taxonomy" id="2478898"/>
    <lineage>
        <taxon>Eukaryota</taxon>
        <taxon>Fungi</taxon>
        <taxon>Dikarya</taxon>
        <taxon>Basidiomycota</taxon>
        <taxon>Agaricomycotina</taxon>
        <taxon>Agaricomycetes</taxon>
        <taxon>Polyporales</taxon>
        <taxon>Cerrenaceae</taxon>
        <taxon>Cerrena</taxon>
    </lineage>
</organism>
<dbReference type="Pfam" id="PF20151">
    <property type="entry name" value="DUF6533"/>
    <property type="match status" value="1"/>
</dbReference>
<comment type="caution">
    <text evidence="2">The sequence shown here is derived from an EMBL/GenBank/DDBJ whole genome shotgun (WGS) entry which is preliminary data.</text>
</comment>
<evidence type="ECO:0000313" key="2">
    <source>
        <dbReference type="EMBL" id="KAK7695362.1"/>
    </source>
</evidence>
<proteinExistence type="predicted"/>
<accession>A0AAW0GRU3</accession>
<sequence>MSSVNPVLALEVPSEEWKIYVWDAQLSRLTYTACLAIAVYDYFLTLDDEMSLIWNSQRITWKGILFGGVCLLPSVSGTAPLIRRH</sequence>
<protein>
    <recommendedName>
        <fullName evidence="1">DUF6533 domain-containing protein</fullName>
    </recommendedName>
</protein>
<evidence type="ECO:0000259" key="1">
    <source>
        <dbReference type="Pfam" id="PF20151"/>
    </source>
</evidence>
<reference evidence="2 3" key="1">
    <citation type="submission" date="2022-09" db="EMBL/GenBank/DDBJ databases">
        <authorList>
            <person name="Palmer J.M."/>
        </authorList>
    </citation>
    <scope>NUCLEOTIDE SEQUENCE [LARGE SCALE GENOMIC DNA]</scope>
    <source>
        <strain evidence="2 3">DSM 7382</strain>
    </source>
</reference>
<dbReference type="AlphaFoldDB" id="A0AAW0GRU3"/>